<dbReference type="GO" id="GO:0003676">
    <property type="term" value="F:nucleic acid binding"/>
    <property type="evidence" value="ECO:0007669"/>
    <property type="project" value="InterPro"/>
</dbReference>
<evidence type="ECO:0000259" key="1">
    <source>
        <dbReference type="Pfam" id="PF03184"/>
    </source>
</evidence>
<dbReference type="Pfam" id="PF03184">
    <property type="entry name" value="DDE_1"/>
    <property type="match status" value="1"/>
</dbReference>
<evidence type="ECO:0000313" key="2">
    <source>
        <dbReference type="EMBL" id="KAH3876541.1"/>
    </source>
</evidence>
<dbReference type="Proteomes" id="UP000828390">
    <property type="component" value="Unassembled WGS sequence"/>
</dbReference>
<reference evidence="2" key="1">
    <citation type="journal article" date="2019" name="bioRxiv">
        <title>The Genome of the Zebra Mussel, Dreissena polymorpha: A Resource for Invasive Species Research.</title>
        <authorList>
            <person name="McCartney M.A."/>
            <person name="Auch B."/>
            <person name="Kono T."/>
            <person name="Mallez S."/>
            <person name="Zhang Y."/>
            <person name="Obille A."/>
            <person name="Becker A."/>
            <person name="Abrahante J.E."/>
            <person name="Garbe J."/>
            <person name="Badalamenti J.P."/>
            <person name="Herman A."/>
            <person name="Mangelson H."/>
            <person name="Liachko I."/>
            <person name="Sullivan S."/>
            <person name="Sone E.D."/>
            <person name="Koren S."/>
            <person name="Silverstein K.A.T."/>
            <person name="Beckman K.B."/>
            <person name="Gohl D.M."/>
        </authorList>
    </citation>
    <scope>NUCLEOTIDE SEQUENCE</scope>
    <source>
        <strain evidence="2">Duluth1</strain>
        <tissue evidence="2">Whole animal</tissue>
    </source>
</reference>
<accession>A0A9D4RPG4</accession>
<protein>
    <recommendedName>
        <fullName evidence="1">DDE-1 domain-containing protein</fullName>
    </recommendedName>
</protein>
<comment type="caution">
    <text evidence="2">The sequence shown here is derived from an EMBL/GenBank/DDBJ whole genome shotgun (WGS) entry which is preliminary data.</text>
</comment>
<gene>
    <name evidence="2" type="ORF">DPMN_000386</name>
</gene>
<reference evidence="2" key="2">
    <citation type="submission" date="2020-11" db="EMBL/GenBank/DDBJ databases">
        <authorList>
            <person name="McCartney M.A."/>
            <person name="Auch B."/>
            <person name="Kono T."/>
            <person name="Mallez S."/>
            <person name="Becker A."/>
            <person name="Gohl D.M."/>
            <person name="Silverstein K.A.T."/>
            <person name="Koren S."/>
            <person name="Bechman K.B."/>
            <person name="Herman A."/>
            <person name="Abrahante J.E."/>
            <person name="Garbe J."/>
        </authorList>
    </citation>
    <scope>NUCLEOTIDE SEQUENCE</scope>
    <source>
        <strain evidence="2">Duluth1</strain>
        <tissue evidence="2">Whole animal</tissue>
    </source>
</reference>
<dbReference type="EMBL" id="JAIWYP010000001">
    <property type="protein sequence ID" value="KAH3876541.1"/>
    <property type="molecule type" value="Genomic_DNA"/>
</dbReference>
<dbReference type="AlphaFoldDB" id="A0A9D4RPG4"/>
<evidence type="ECO:0000313" key="3">
    <source>
        <dbReference type="Proteomes" id="UP000828390"/>
    </source>
</evidence>
<organism evidence="2 3">
    <name type="scientific">Dreissena polymorpha</name>
    <name type="common">Zebra mussel</name>
    <name type="synonym">Mytilus polymorpha</name>
    <dbReference type="NCBI Taxonomy" id="45954"/>
    <lineage>
        <taxon>Eukaryota</taxon>
        <taxon>Metazoa</taxon>
        <taxon>Spiralia</taxon>
        <taxon>Lophotrochozoa</taxon>
        <taxon>Mollusca</taxon>
        <taxon>Bivalvia</taxon>
        <taxon>Autobranchia</taxon>
        <taxon>Heteroconchia</taxon>
        <taxon>Euheterodonta</taxon>
        <taxon>Imparidentia</taxon>
        <taxon>Neoheterodontei</taxon>
        <taxon>Myida</taxon>
        <taxon>Dreissenoidea</taxon>
        <taxon>Dreissenidae</taxon>
        <taxon>Dreissena</taxon>
    </lineage>
</organism>
<sequence>MDGATAGADASMSETGLSNADLLKQYMETHFLKYENRSDMKQPVLLIFSGHSTHTSPDIIFQARARDIHLFVLPAHTSHIL</sequence>
<feature type="domain" description="DDE-1" evidence="1">
    <location>
        <begin position="14"/>
        <end position="81"/>
    </location>
</feature>
<dbReference type="InterPro" id="IPR004875">
    <property type="entry name" value="DDE_SF_endonuclease_dom"/>
</dbReference>
<name>A0A9D4RPG4_DREPO</name>
<proteinExistence type="predicted"/>
<keyword evidence="3" id="KW-1185">Reference proteome</keyword>